<name>A0A8T0GDT7_CERPU</name>
<protein>
    <submittedName>
        <fullName evidence="2">Uncharacterized protein</fullName>
    </submittedName>
</protein>
<dbReference type="AlphaFoldDB" id="A0A8T0GDT7"/>
<proteinExistence type="predicted"/>
<evidence type="ECO:0000256" key="1">
    <source>
        <dbReference type="SAM" id="SignalP"/>
    </source>
</evidence>
<organism evidence="2 3">
    <name type="scientific">Ceratodon purpureus</name>
    <name type="common">Fire moss</name>
    <name type="synonym">Dicranum purpureum</name>
    <dbReference type="NCBI Taxonomy" id="3225"/>
    <lineage>
        <taxon>Eukaryota</taxon>
        <taxon>Viridiplantae</taxon>
        <taxon>Streptophyta</taxon>
        <taxon>Embryophyta</taxon>
        <taxon>Bryophyta</taxon>
        <taxon>Bryophytina</taxon>
        <taxon>Bryopsida</taxon>
        <taxon>Dicranidae</taxon>
        <taxon>Pseudoditrichales</taxon>
        <taxon>Ditrichaceae</taxon>
        <taxon>Ceratodon</taxon>
    </lineage>
</organism>
<accession>A0A8T0GDT7</accession>
<evidence type="ECO:0000313" key="2">
    <source>
        <dbReference type="EMBL" id="KAG0557193.1"/>
    </source>
</evidence>
<sequence>MLLHFLLRFYSLSSRYFLFGFGYVSWKSERSAPELRDIFFLTLPTQDFEGPCFTFDNCV</sequence>
<feature type="signal peptide" evidence="1">
    <location>
        <begin position="1"/>
        <end position="15"/>
    </location>
</feature>
<keyword evidence="1" id="KW-0732">Signal</keyword>
<keyword evidence="3" id="KW-1185">Reference proteome</keyword>
<dbReference type="Proteomes" id="UP000822688">
    <property type="component" value="Chromosome 11"/>
</dbReference>
<reference evidence="2 3" key="1">
    <citation type="submission" date="2020-06" db="EMBL/GenBank/DDBJ databases">
        <title>WGS assembly of Ceratodon purpureus strain R40.</title>
        <authorList>
            <person name="Carey S.B."/>
            <person name="Jenkins J."/>
            <person name="Shu S."/>
            <person name="Lovell J.T."/>
            <person name="Sreedasyam A."/>
            <person name="Maumus F."/>
            <person name="Tiley G.P."/>
            <person name="Fernandez-Pozo N."/>
            <person name="Barry K."/>
            <person name="Chen C."/>
            <person name="Wang M."/>
            <person name="Lipzen A."/>
            <person name="Daum C."/>
            <person name="Saski C.A."/>
            <person name="Payton A.C."/>
            <person name="Mcbreen J.C."/>
            <person name="Conrad R.E."/>
            <person name="Kollar L.M."/>
            <person name="Olsson S."/>
            <person name="Huttunen S."/>
            <person name="Landis J.B."/>
            <person name="Wickett N.J."/>
            <person name="Johnson M.G."/>
            <person name="Rensing S.A."/>
            <person name="Grimwood J."/>
            <person name="Schmutz J."/>
            <person name="Mcdaniel S.F."/>
        </authorList>
    </citation>
    <scope>NUCLEOTIDE SEQUENCE [LARGE SCALE GENOMIC DNA]</scope>
    <source>
        <strain evidence="2 3">R40</strain>
    </source>
</reference>
<feature type="chain" id="PRO_5035912096" evidence="1">
    <location>
        <begin position="16"/>
        <end position="59"/>
    </location>
</feature>
<dbReference type="EMBL" id="CM026432">
    <property type="protein sequence ID" value="KAG0557193.1"/>
    <property type="molecule type" value="Genomic_DNA"/>
</dbReference>
<comment type="caution">
    <text evidence="2">The sequence shown here is derived from an EMBL/GenBank/DDBJ whole genome shotgun (WGS) entry which is preliminary data.</text>
</comment>
<gene>
    <name evidence="2" type="ORF">KC19_11G109100</name>
</gene>
<evidence type="ECO:0000313" key="3">
    <source>
        <dbReference type="Proteomes" id="UP000822688"/>
    </source>
</evidence>